<dbReference type="HOGENOM" id="CLU_021259_0_0_1"/>
<feature type="non-terminal residue" evidence="14">
    <location>
        <position position="1"/>
    </location>
</feature>
<dbReference type="InterPro" id="IPR038765">
    <property type="entry name" value="Papain-like_cys_pep_sf"/>
</dbReference>
<keyword evidence="4 11" id="KW-0963">Cytoplasm</keyword>
<keyword evidence="6 11" id="KW-0378">Hydrolase</keyword>
<reference evidence="14" key="4">
    <citation type="journal article" date="2007" name="Genome Biol.">
        <title>Update of the Anopheles gambiae PEST genome assembly.</title>
        <authorList>
            <person name="Sharakhova M.V."/>
            <person name="Hammond M.P."/>
            <person name="Lobo N.F."/>
            <person name="Krzywinski J."/>
            <person name="Unger M.F."/>
            <person name="Hillenmeyer M.E."/>
            <person name="Bruggner R.V."/>
            <person name="Birney E."/>
            <person name="Collins F.H."/>
        </authorList>
    </citation>
    <scope>NUCLEOTIDE SEQUENCE</scope>
    <source>
        <strain evidence="14">PEST</strain>
    </source>
</reference>
<keyword evidence="5 11" id="KW-0645">Protease</keyword>
<dbReference type="InterPro" id="IPR005078">
    <property type="entry name" value="Peptidase_C54"/>
</dbReference>
<dbReference type="VEuPathDB" id="VectorBase:AGAMI1_003896"/>
<dbReference type="FunCoup" id="Q7Q4N4">
    <property type="interactions" value="674"/>
</dbReference>
<dbReference type="InParanoid" id="Q7Q4N4"/>
<dbReference type="GO" id="GO:0019786">
    <property type="term" value="F:protein-phosphatidylethanolamide deconjugating activity"/>
    <property type="evidence" value="ECO:0007669"/>
    <property type="project" value="InterPro"/>
</dbReference>
<feature type="compositionally biased region" description="Acidic residues" evidence="12">
    <location>
        <begin position="380"/>
        <end position="389"/>
    </location>
</feature>
<evidence type="ECO:0000256" key="6">
    <source>
        <dbReference type="ARBA" id="ARBA00022801"/>
    </source>
</evidence>
<dbReference type="eggNOG" id="KOG2674">
    <property type="taxonomic scope" value="Eukaryota"/>
</dbReference>
<feature type="compositionally biased region" description="Low complexity" evidence="12">
    <location>
        <begin position="336"/>
        <end position="347"/>
    </location>
</feature>
<evidence type="ECO:0000256" key="4">
    <source>
        <dbReference type="ARBA" id="ARBA00022490"/>
    </source>
</evidence>
<comment type="similarity">
    <text evidence="2 11">Belongs to the peptidase C54 family.</text>
</comment>
<evidence type="ECO:0000313" key="14">
    <source>
        <dbReference type="EMBL" id="EAA12240.4"/>
    </source>
</evidence>
<evidence type="ECO:0000259" key="13">
    <source>
        <dbReference type="Pfam" id="PF03416"/>
    </source>
</evidence>
<dbReference type="KEGG" id="aga:1277474"/>
<keyword evidence="9 11" id="KW-0072">Autophagy</keyword>
<dbReference type="EMBL" id="AAAB01008964">
    <property type="protein sequence ID" value="EAA12240.4"/>
    <property type="molecule type" value="Genomic_DNA"/>
</dbReference>
<gene>
    <name evidence="14" type="ORF">AgaP_AGAP008497</name>
</gene>
<dbReference type="PANTHER" id="PTHR22624">
    <property type="entry name" value="CYSTEINE PROTEASE ATG4"/>
    <property type="match status" value="1"/>
</dbReference>
<evidence type="ECO:0000256" key="1">
    <source>
        <dbReference type="ARBA" id="ARBA00004496"/>
    </source>
</evidence>
<reference evidence="14" key="1">
    <citation type="journal article" date="2002" name="Science">
        <title>The genome sequence of the malaria mosquito Anopheles gambiae.</title>
        <authorList>
            <person name="Holt R.A."/>
            <person name="Subramanian G.M."/>
            <person name="Halpern A."/>
            <person name="Sutton G.G."/>
            <person name="Charlab R."/>
            <person name="Nusskern D.R."/>
            <person name="Wincker P."/>
            <person name="Clark A.G."/>
            <person name="Ribeiro J.M."/>
            <person name="Wides R."/>
            <person name="Salzberg S.L."/>
            <person name="Loftus B."/>
            <person name="Yandell M."/>
            <person name="Majoros W.H."/>
            <person name="Rusch D.B."/>
            <person name="Lai Z."/>
            <person name="Kraft C.L."/>
            <person name="Abril J.F."/>
            <person name="Anthouard V."/>
            <person name="Arensburger P."/>
            <person name="Atkinson P.W."/>
            <person name="Baden H."/>
            <person name="de Berardinis V."/>
            <person name="Baldwin D."/>
            <person name="Benes V."/>
            <person name="Biedler J."/>
            <person name="Blass C."/>
            <person name="Bolanos R."/>
            <person name="Boscus D."/>
            <person name="Barnstead M."/>
            <person name="Cai S."/>
            <person name="Center A."/>
            <person name="Chaturverdi K."/>
            <person name="Christophides G.K."/>
            <person name="Chrystal M.A."/>
            <person name="Clamp M."/>
            <person name="Cravchik A."/>
            <person name="Curwen V."/>
            <person name="Dana A."/>
            <person name="Delcher A."/>
            <person name="Dew I."/>
            <person name="Evans C.A."/>
            <person name="Flanigan M."/>
            <person name="Grundschober-Freimoser A."/>
            <person name="Friedli L."/>
            <person name="Gu Z."/>
            <person name="Guan P."/>
            <person name="Guigo R."/>
            <person name="Hillenmeyer M.E."/>
            <person name="Hladun S.L."/>
            <person name="Hogan J.R."/>
            <person name="Hong Y.S."/>
            <person name="Hoover J."/>
            <person name="Jaillon O."/>
            <person name="Ke Z."/>
            <person name="Kodira C."/>
            <person name="Kokoza E."/>
            <person name="Koutsos A."/>
            <person name="Letunic I."/>
            <person name="Levitsky A."/>
            <person name="Liang Y."/>
            <person name="Lin J.J."/>
            <person name="Lobo N.F."/>
            <person name="Lopez J.R."/>
            <person name="Malek J.A."/>
            <person name="McIntosh T.C."/>
            <person name="Meister S."/>
            <person name="Miller J."/>
            <person name="Mobarry C."/>
            <person name="Mongin E."/>
            <person name="Murphy S.D."/>
            <person name="O'Brochta D.A."/>
            <person name="Pfannkoch C."/>
            <person name="Qi R."/>
            <person name="Regier M.A."/>
            <person name="Remington K."/>
            <person name="Shao H."/>
            <person name="Sharakhova M.V."/>
            <person name="Sitter C.D."/>
            <person name="Shetty J."/>
            <person name="Smith T.J."/>
            <person name="Strong R."/>
            <person name="Sun J."/>
            <person name="Thomasova D."/>
            <person name="Ton L.Q."/>
            <person name="Topalis P."/>
            <person name="Tu Z."/>
            <person name="Unger M.F."/>
            <person name="Walenz B."/>
            <person name="Wang A."/>
            <person name="Wang J."/>
            <person name="Wang M."/>
            <person name="Wang X."/>
            <person name="Woodford K.J."/>
            <person name="Wortman J.R."/>
            <person name="Wu M."/>
            <person name="Yao A."/>
            <person name="Zdobnov E.M."/>
            <person name="Zhang H."/>
            <person name="Zhao Q."/>
            <person name="Zhao S."/>
            <person name="Zhu S.C."/>
            <person name="Zhimulev I."/>
            <person name="Coluzzi M."/>
            <person name="della Torre A."/>
            <person name="Roth C.W."/>
            <person name="Louis C."/>
            <person name="Kalush F."/>
            <person name="Mural R.J."/>
            <person name="Myers E.W."/>
            <person name="Adams M.D."/>
            <person name="Smith H.O."/>
            <person name="Broder S."/>
            <person name="Gardner M.J."/>
            <person name="Fraser C.M."/>
            <person name="Birney E."/>
            <person name="Bork P."/>
            <person name="Brey P.T."/>
            <person name="Venter J.C."/>
            <person name="Weissenbach J."/>
            <person name="Kafatos F.C."/>
            <person name="Collins F.H."/>
            <person name="Hoffman S.L."/>
        </authorList>
    </citation>
    <scope>NUCLEOTIDE SEQUENCE [LARGE SCALE GENOMIC DNA]</scope>
    <source>
        <strain evidence="14">PEST</strain>
    </source>
</reference>
<evidence type="ECO:0000256" key="9">
    <source>
        <dbReference type="ARBA" id="ARBA00023006"/>
    </source>
</evidence>
<comment type="subcellular location">
    <subcellularLocation>
        <location evidence="1 11">Cytoplasm</location>
    </subcellularLocation>
</comment>
<organism evidence="14">
    <name type="scientific">Anopheles gambiae</name>
    <name type="common">African malaria mosquito</name>
    <dbReference type="NCBI Taxonomy" id="7165"/>
    <lineage>
        <taxon>Eukaryota</taxon>
        <taxon>Metazoa</taxon>
        <taxon>Ecdysozoa</taxon>
        <taxon>Arthropoda</taxon>
        <taxon>Hexapoda</taxon>
        <taxon>Insecta</taxon>
        <taxon>Pterygota</taxon>
        <taxon>Neoptera</taxon>
        <taxon>Endopterygota</taxon>
        <taxon>Diptera</taxon>
        <taxon>Nematocera</taxon>
        <taxon>Culicoidea</taxon>
        <taxon>Culicidae</taxon>
        <taxon>Anophelinae</taxon>
        <taxon>Anopheles</taxon>
    </lineage>
</organism>
<evidence type="ECO:0000256" key="3">
    <source>
        <dbReference type="ARBA" id="ARBA00022448"/>
    </source>
</evidence>
<comment type="caution">
    <text evidence="14">The sequence shown here is derived from an EMBL/GenBank/DDBJ whole genome shotgun (WGS) entry which is preliminary data.</text>
</comment>
<dbReference type="STRING" id="7165.Q7Q4N4"/>
<dbReference type="PANTHER" id="PTHR22624:SF49">
    <property type="entry name" value="CYSTEINE PROTEASE"/>
    <property type="match status" value="1"/>
</dbReference>
<dbReference type="VEuPathDB" id="VectorBase:AGAP008497"/>
<dbReference type="RefSeq" id="XP_316946.5">
    <property type="nucleotide sequence ID" value="XM_316946.6"/>
</dbReference>
<keyword evidence="3" id="KW-0813">Transport</keyword>
<dbReference type="InterPro" id="IPR046792">
    <property type="entry name" value="Peptidase_C54_cat"/>
</dbReference>
<feature type="domain" description="Peptidase C54 catalytic" evidence="13">
    <location>
        <begin position="42"/>
        <end position="312"/>
    </location>
</feature>
<keyword evidence="7" id="KW-0788">Thiol protease</keyword>
<reference evidence="14" key="3">
    <citation type="journal article" date="2004" name="Trends Parasitol.">
        <title>The Anopheles gambiae genome: an update.</title>
        <authorList>
            <person name="Mongin E."/>
            <person name="Louis C."/>
            <person name="Holt R.A."/>
            <person name="Birney E."/>
            <person name="Collins F.H."/>
        </authorList>
    </citation>
    <scope>NUCLEOTIDE SEQUENCE</scope>
    <source>
        <strain evidence="14">PEST</strain>
    </source>
</reference>
<dbReference type="GO" id="GO:0015031">
    <property type="term" value="P:protein transport"/>
    <property type="evidence" value="ECO:0007669"/>
    <property type="project" value="UniProtKB-KW"/>
</dbReference>
<dbReference type="GO" id="GO:0006508">
    <property type="term" value="P:proteolysis"/>
    <property type="evidence" value="ECO:0007669"/>
    <property type="project" value="UniProtKB-KW"/>
</dbReference>
<dbReference type="Pfam" id="PF03416">
    <property type="entry name" value="Peptidase_C54"/>
    <property type="match status" value="1"/>
</dbReference>
<dbReference type="GO" id="GO:0006914">
    <property type="term" value="P:autophagy"/>
    <property type="evidence" value="ECO:0007669"/>
    <property type="project" value="UniProtKB-KW"/>
</dbReference>
<evidence type="ECO:0000256" key="2">
    <source>
        <dbReference type="ARBA" id="ARBA00010958"/>
    </source>
</evidence>
<accession>Q7Q4N4</accession>
<dbReference type="AlphaFoldDB" id="Q7Q4N4"/>
<evidence type="ECO:0000256" key="8">
    <source>
        <dbReference type="ARBA" id="ARBA00022927"/>
    </source>
</evidence>
<dbReference type="GO" id="GO:0005737">
    <property type="term" value="C:cytoplasm"/>
    <property type="evidence" value="ECO:0007669"/>
    <property type="project" value="UniProtKB-SubCell"/>
</dbReference>
<reference evidence="14" key="5">
    <citation type="submission" date="2011-05" db="EMBL/GenBank/DDBJ databases">
        <authorList>
            <consortium name="VectorBase"/>
        </authorList>
    </citation>
    <scope>NUCLEOTIDE SEQUENCE</scope>
    <source>
        <strain evidence="14">PEST</strain>
    </source>
</reference>
<name>Q7Q4N4_ANOGA</name>
<dbReference type="MEROPS" id="C54.A04"/>
<evidence type="ECO:0000256" key="7">
    <source>
        <dbReference type="ARBA" id="ARBA00022807"/>
    </source>
</evidence>
<comment type="catalytic activity">
    <reaction evidence="10">
        <text>[protein]-C-terminal L-amino acid-glycyl-phosphatidylethanolamide + H2O = [protein]-C-terminal L-amino acid-glycine + a 1,2-diacyl-sn-glycero-3-phosphoethanolamine</text>
        <dbReference type="Rhea" id="RHEA:67548"/>
        <dbReference type="Rhea" id="RHEA-COMP:17323"/>
        <dbReference type="Rhea" id="RHEA-COMP:17324"/>
        <dbReference type="ChEBI" id="CHEBI:15377"/>
        <dbReference type="ChEBI" id="CHEBI:64612"/>
        <dbReference type="ChEBI" id="CHEBI:172940"/>
        <dbReference type="ChEBI" id="CHEBI:172941"/>
    </reaction>
    <physiologicalReaction direction="left-to-right" evidence="10">
        <dbReference type="Rhea" id="RHEA:67549"/>
    </physiologicalReaction>
</comment>
<evidence type="ECO:0000256" key="12">
    <source>
        <dbReference type="SAM" id="MobiDB-lite"/>
    </source>
</evidence>
<feature type="region of interest" description="Disordered" evidence="12">
    <location>
        <begin position="336"/>
        <end position="355"/>
    </location>
</feature>
<reference evidence="14" key="2">
    <citation type="submission" date="2002-03" db="EMBL/GenBank/DDBJ databases">
        <authorList>
            <consortium name="The Anopheles Genome Sequencing Consortium"/>
        </authorList>
    </citation>
    <scope>NUCLEOTIDE SEQUENCE</scope>
    <source>
        <strain evidence="14">PEST</strain>
    </source>
</reference>
<dbReference type="PaxDb" id="7165-AGAP008497-PA"/>
<keyword evidence="8 11" id="KW-0653">Protein transport</keyword>
<evidence type="ECO:0000256" key="11">
    <source>
        <dbReference type="RuleBase" id="RU363115"/>
    </source>
</evidence>
<dbReference type="SUPFAM" id="SSF54001">
    <property type="entry name" value="Cysteine proteinases"/>
    <property type="match status" value="1"/>
</dbReference>
<dbReference type="GO" id="GO:0008234">
    <property type="term" value="F:cysteine-type peptidase activity"/>
    <property type="evidence" value="ECO:0007669"/>
    <property type="project" value="UniProtKB-KW"/>
</dbReference>
<proteinExistence type="inferred from homology"/>
<protein>
    <recommendedName>
        <fullName evidence="11">Cysteine protease</fullName>
        <ecNumber evidence="11">3.4.22.-</ecNumber>
    </recommendedName>
</protein>
<dbReference type="EC" id="3.4.22.-" evidence="11"/>
<comment type="function">
    <text evidence="11">Cysteine protease that plays a key role in autophagy by mediating both proteolytic activation and delipidation of ATG8 family proteins.</text>
</comment>
<evidence type="ECO:0000256" key="5">
    <source>
        <dbReference type="ARBA" id="ARBA00022670"/>
    </source>
</evidence>
<dbReference type="PhylomeDB" id="Q7Q4N4"/>
<evidence type="ECO:0000256" key="10">
    <source>
        <dbReference type="ARBA" id="ARBA00029362"/>
    </source>
</evidence>
<feature type="region of interest" description="Disordered" evidence="12">
    <location>
        <begin position="369"/>
        <end position="389"/>
    </location>
</feature>
<sequence length="389" mass="43685">GKMLDAYVGYDLSIATEPDDIPKTNDTVWILGKQYNASDDLEAIRQDVQSRLWCTYRRGFVPIGNTQLTTDKGWGCMLRCGQMVLAQALLQLHLGRDWVWEAETRDDIYLNIVNRFEDSKQAPFSLHQIALMGDSSEEKRIGEWFGPNTVAQVLKKLVKFDDWCRLVIHVALDNTVATDEIVELCVDKKEPEAWKPLLLIIPLRLGLSEVNPIYIEGLKKCFQLPGSCGMIGGRPNQALYFIGYVGGEALYLDPHTVQRVGTVGSKQDPAEQELDETFHQRYASRISFTSMDPSLAVCFLCVSRQQFDQLVARFNDSVNGGTSQALFEVTKTRQAPWTPTTASSASSRKNSGPTEAFNVISATEIPNEEFEEVEPRTLDDSDEEFEIIA</sequence>